<comment type="caution">
    <text evidence="2">The sequence shown here is derived from an EMBL/GenBank/DDBJ whole genome shotgun (WGS) entry which is preliminary data.</text>
</comment>
<feature type="domain" description="DUF2828" evidence="1">
    <location>
        <begin position="1"/>
        <end position="94"/>
    </location>
</feature>
<dbReference type="Proteomes" id="UP000626092">
    <property type="component" value="Unassembled WGS sequence"/>
</dbReference>
<evidence type="ECO:0000259" key="1">
    <source>
        <dbReference type="Pfam" id="PF11443"/>
    </source>
</evidence>
<dbReference type="OrthoDB" id="1555316at2759"/>
<dbReference type="PANTHER" id="PTHR31373:SF17">
    <property type="entry name" value="OS06G0652100 PROTEIN"/>
    <property type="match status" value="1"/>
</dbReference>
<dbReference type="EMBL" id="WJXA01000005">
    <property type="protein sequence ID" value="KAF7144038.1"/>
    <property type="molecule type" value="Genomic_DNA"/>
</dbReference>
<sequence>MHERVSDLFAEALKSYLEFLKSGEAEKVSFASEYYPFIDSPYDKSTLVCKSIVRKIFPRGCNPLYEKIEEAHYAYRVRERLRKEVLVPLHESLRRKKSLSQSKTSVGSRNKTKGVDKRFRFYVWIATEYANVWNGSSLLAHHFISAFQNLGKRLEEDLLKRENLKNSIAVCNTSGARMQQQSTFGSQ</sequence>
<accession>A0A834H9H2</accession>
<dbReference type="PANTHER" id="PTHR31373">
    <property type="entry name" value="OS06G0652100 PROTEIN"/>
    <property type="match status" value="1"/>
</dbReference>
<organism evidence="2 3">
    <name type="scientific">Rhododendron simsii</name>
    <name type="common">Sims's rhododendron</name>
    <dbReference type="NCBI Taxonomy" id="118357"/>
    <lineage>
        <taxon>Eukaryota</taxon>
        <taxon>Viridiplantae</taxon>
        <taxon>Streptophyta</taxon>
        <taxon>Embryophyta</taxon>
        <taxon>Tracheophyta</taxon>
        <taxon>Spermatophyta</taxon>
        <taxon>Magnoliopsida</taxon>
        <taxon>eudicotyledons</taxon>
        <taxon>Gunneridae</taxon>
        <taxon>Pentapetalae</taxon>
        <taxon>asterids</taxon>
        <taxon>Ericales</taxon>
        <taxon>Ericaceae</taxon>
        <taxon>Ericoideae</taxon>
        <taxon>Rhodoreae</taxon>
        <taxon>Rhododendron</taxon>
    </lineage>
</organism>
<dbReference type="AlphaFoldDB" id="A0A834H9H2"/>
<name>A0A834H9H2_RHOSS</name>
<gene>
    <name evidence="2" type="ORF">RHSIM_Rhsim05G0089800</name>
</gene>
<protein>
    <recommendedName>
        <fullName evidence="1">DUF2828 domain-containing protein</fullName>
    </recommendedName>
</protein>
<reference evidence="2" key="1">
    <citation type="submission" date="2019-11" db="EMBL/GenBank/DDBJ databases">
        <authorList>
            <person name="Liu Y."/>
            <person name="Hou J."/>
            <person name="Li T.-Q."/>
            <person name="Guan C.-H."/>
            <person name="Wu X."/>
            <person name="Wu H.-Z."/>
            <person name="Ling F."/>
            <person name="Zhang R."/>
            <person name="Shi X.-G."/>
            <person name="Ren J.-P."/>
            <person name="Chen E.-F."/>
            <person name="Sun J.-M."/>
        </authorList>
    </citation>
    <scope>NUCLEOTIDE SEQUENCE</scope>
    <source>
        <strain evidence="2">Adult_tree_wgs_1</strain>
        <tissue evidence="2">Leaves</tissue>
    </source>
</reference>
<proteinExistence type="predicted"/>
<dbReference type="InterPro" id="IPR011205">
    <property type="entry name" value="UCP015417_vWA"/>
</dbReference>
<evidence type="ECO:0000313" key="3">
    <source>
        <dbReference type="Proteomes" id="UP000626092"/>
    </source>
</evidence>
<dbReference type="InterPro" id="IPR058580">
    <property type="entry name" value="DUF2828"/>
</dbReference>
<dbReference type="Pfam" id="PF11443">
    <property type="entry name" value="DUF2828"/>
    <property type="match status" value="1"/>
</dbReference>
<evidence type="ECO:0000313" key="2">
    <source>
        <dbReference type="EMBL" id="KAF7144038.1"/>
    </source>
</evidence>
<keyword evidence="3" id="KW-1185">Reference proteome</keyword>